<dbReference type="AlphaFoldDB" id="A0A8X7CAK9"/>
<proteinExistence type="predicted"/>
<comment type="caution">
    <text evidence="2">The sequence shown here is derived from an EMBL/GenBank/DDBJ whole genome shotgun (WGS) entry which is preliminary data.</text>
</comment>
<evidence type="ECO:0000313" key="2">
    <source>
        <dbReference type="EMBL" id="GFY64144.1"/>
    </source>
</evidence>
<sequence>MLDGLPRNSSILQTPSLDPPLRGETTGRQKSIVLPPSARSCIRFQHFSSHFGVLTCTLEASDEVEDVRDIQTHAQSLYGTQKGVSPVRERPLKLIAEVAYIKVAPVSGCVR</sequence>
<dbReference type="Proteomes" id="UP000886998">
    <property type="component" value="Unassembled WGS sequence"/>
</dbReference>
<dbReference type="EMBL" id="BMAV01015100">
    <property type="protein sequence ID" value="GFY64144.1"/>
    <property type="molecule type" value="Genomic_DNA"/>
</dbReference>
<feature type="region of interest" description="Disordered" evidence="1">
    <location>
        <begin position="1"/>
        <end position="28"/>
    </location>
</feature>
<protein>
    <submittedName>
        <fullName evidence="2">Uncharacterized protein</fullName>
    </submittedName>
</protein>
<feature type="compositionally biased region" description="Polar residues" evidence="1">
    <location>
        <begin position="7"/>
        <end position="16"/>
    </location>
</feature>
<keyword evidence="3" id="KW-1185">Reference proteome</keyword>
<evidence type="ECO:0000313" key="3">
    <source>
        <dbReference type="Proteomes" id="UP000886998"/>
    </source>
</evidence>
<organism evidence="2 3">
    <name type="scientific">Trichonephila inaurata madagascariensis</name>
    <dbReference type="NCBI Taxonomy" id="2747483"/>
    <lineage>
        <taxon>Eukaryota</taxon>
        <taxon>Metazoa</taxon>
        <taxon>Ecdysozoa</taxon>
        <taxon>Arthropoda</taxon>
        <taxon>Chelicerata</taxon>
        <taxon>Arachnida</taxon>
        <taxon>Araneae</taxon>
        <taxon>Araneomorphae</taxon>
        <taxon>Entelegynae</taxon>
        <taxon>Araneoidea</taxon>
        <taxon>Nephilidae</taxon>
        <taxon>Trichonephila</taxon>
        <taxon>Trichonephila inaurata</taxon>
    </lineage>
</organism>
<name>A0A8X7CAK9_9ARAC</name>
<reference evidence="2" key="1">
    <citation type="submission" date="2020-08" db="EMBL/GenBank/DDBJ databases">
        <title>Multicomponent nature underlies the extraordinary mechanical properties of spider dragline silk.</title>
        <authorList>
            <person name="Kono N."/>
            <person name="Nakamura H."/>
            <person name="Mori M."/>
            <person name="Yoshida Y."/>
            <person name="Ohtoshi R."/>
            <person name="Malay A.D."/>
            <person name="Moran D.A.P."/>
            <person name="Tomita M."/>
            <person name="Numata K."/>
            <person name="Arakawa K."/>
        </authorList>
    </citation>
    <scope>NUCLEOTIDE SEQUENCE</scope>
</reference>
<evidence type="ECO:0000256" key="1">
    <source>
        <dbReference type="SAM" id="MobiDB-lite"/>
    </source>
</evidence>
<accession>A0A8X7CAK9</accession>
<gene>
    <name evidence="2" type="ORF">TNIN_16871</name>
</gene>